<evidence type="ECO:0008006" key="4">
    <source>
        <dbReference type="Google" id="ProtNLM"/>
    </source>
</evidence>
<comment type="caution">
    <text evidence="2">The sequence shown here is derived from an EMBL/GenBank/DDBJ whole genome shotgun (WGS) entry which is preliminary data.</text>
</comment>
<dbReference type="AlphaFoldDB" id="A0A9D1MB42"/>
<dbReference type="EMBL" id="DVNB01000042">
    <property type="protein sequence ID" value="HIU56949.1"/>
    <property type="molecule type" value="Genomic_DNA"/>
</dbReference>
<reference evidence="2" key="2">
    <citation type="journal article" date="2021" name="PeerJ">
        <title>Extensive microbial diversity within the chicken gut microbiome revealed by metagenomics and culture.</title>
        <authorList>
            <person name="Gilroy R."/>
            <person name="Ravi A."/>
            <person name="Getino M."/>
            <person name="Pursley I."/>
            <person name="Horton D.L."/>
            <person name="Alikhan N.F."/>
            <person name="Baker D."/>
            <person name="Gharbi K."/>
            <person name="Hall N."/>
            <person name="Watson M."/>
            <person name="Adriaenssens E.M."/>
            <person name="Foster-Nyarko E."/>
            <person name="Jarju S."/>
            <person name="Secka A."/>
            <person name="Antonio M."/>
            <person name="Oren A."/>
            <person name="Chaudhuri R.R."/>
            <person name="La Ragione R."/>
            <person name="Hildebrand F."/>
            <person name="Pallen M.J."/>
        </authorList>
    </citation>
    <scope>NUCLEOTIDE SEQUENCE</scope>
    <source>
        <strain evidence="2">USAMLcec3-3695</strain>
    </source>
</reference>
<name>A0A9D1MB42_9FIRM</name>
<feature type="chain" id="PRO_5039482112" description="Copper amine oxidase-like N-terminal domain-containing protein" evidence="1">
    <location>
        <begin position="25"/>
        <end position="507"/>
    </location>
</feature>
<evidence type="ECO:0000256" key="1">
    <source>
        <dbReference type="SAM" id="SignalP"/>
    </source>
</evidence>
<dbReference type="Proteomes" id="UP000824109">
    <property type="component" value="Unassembled WGS sequence"/>
</dbReference>
<keyword evidence="1" id="KW-0732">Signal</keyword>
<reference evidence="2" key="1">
    <citation type="submission" date="2020-10" db="EMBL/GenBank/DDBJ databases">
        <authorList>
            <person name="Gilroy R."/>
        </authorList>
    </citation>
    <scope>NUCLEOTIDE SEQUENCE</scope>
    <source>
        <strain evidence="2">USAMLcec3-3695</strain>
    </source>
</reference>
<dbReference type="InterPro" id="IPR011047">
    <property type="entry name" value="Quinoprotein_ADH-like_sf"/>
</dbReference>
<dbReference type="SUPFAM" id="SSF50998">
    <property type="entry name" value="Quinoprotein alcohol dehydrogenase-like"/>
    <property type="match status" value="1"/>
</dbReference>
<gene>
    <name evidence="2" type="ORF">IAA61_03935</name>
</gene>
<evidence type="ECO:0000313" key="3">
    <source>
        <dbReference type="Proteomes" id="UP000824109"/>
    </source>
</evidence>
<proteinExistence type="predicted"/>
<evidence type="ECO:0000313" key="2">
    <source>
        <dbReference type="EMBL" id="HIU56949.1"/>
    </source>
</evidence>
<organism evidence="2 3">
    <name type="scientific">Candidatus Ornithomonoglobus merdipullorum</name>
    <dbReference type="NCBI Taxonomy" id="2840895"/>
    <lineage>
        <taxon>Bacteria</taxon>
        <taxon>Bacillati</taxon>
        <taxon>Bacillota</taxon>
        <taxon>Clostridia</taxon>
        <taxon>Candidatus Ornithomonoglobus</taxon>
    </lineage>
</organism>
<accession>A0A9D1MB42</accession>
<protein>
    <recommendedName>
        <fullName evidence="4">Copper amine oxidase-like N-terminal domain-containing protein</fullName>
    </recommendedName>
</protein>
<sequence length="507" mass="56856">MIKAWKIGCIAAVMTAAAGTAAHAKGTFLCMTPEDPVAITVDQYKYYRYMEMTSSNGAVATAQVSTDGNTYLPLRFICEAAGLTDCAGVSGYMPDNSFRYMPADANGPDRIELMVNGQYYCHNVGEQFTYEAAPGDIRNVAVYNVRSSLYMPMTYIAKITGALAIWYPETGQVMFISSGLDSTEYVMPDGRIRRDKEMILGFDFFANNLCDSPLYLRTDGMTVGNIEDEAGAGAHSPTRISTLIYYIDAEGYISATYQDSYETERISLTDENGAPVDIKASTLAAVRGKLYGIVAGENGGRLFCFDSDGTNFRYLTDKNVYNMQVTRDSVYHYMFYGEADSHSVIHMIDMRTMDDYTMELTDYSHVNLLNDMKQFVVGETYMSYIDSGGGLHVINMDQNPKEIEIIRVLPENHRIYTYDSNGNPIGKILYINYDYVNDLIYAIAEDSSIYYFEKSTEQFVKFDTYSGMSVFSLFCDKGFNDCCSGIQNGSIFLRHTIYSGSRVWYLD</sequence>
<feature type="signal peptide" evidence="1">
    <location>
        <begin position="1"/>
        <end position="24"/>
    </location>
</feature>